<dbReference type="Pfam" id="PF09234">
    <property type="entry name" value="DUF1963"/>
    <property type="match status" value="1"/>
</dbReference>
<dbReference type="Gene3D" id="2.30.320.10">
    <property type="entry name" value="YwqG-like"/>
    <property type="match status" value="1"/>
</dbReference>
<dbReference type="Proteomes" id="UP001556098">
    <property type="component" value="Unassembled WGS sequence"/>
</dbReference>
<evidence type="ECO:0000313" key="3">
    <source>
        <dbReference type="Proteomes" id="UP001556098"/>
    </source>
</evidence>
<accession>A0ABV3RVU9</accession>
<reference evidence="2 3" key="1">
    <citation type="submission" date="2024-07" db="EMBL/GenBank/DDBJ databases">
        <title>Marimonas sp.nov., isolated from tidal-flat sediment.</title>
        <authorList>
            <person name="Jayan J.N."/>
            <person name="Lee S.S."/>
        </authorList>
    </citation>
    <scope>NUCLEOTIDE SEQUENCE [LARGE SCALE GENOMIC DNA]</scope>
    <source>
        <strain evidence="2 3">MJW-29</strain>
    </source>
</reference>
<evidence type="ECO:0000256" key="1">
    <source>
        <dbReference type="SAM" id="MobiDB-lite"/>
    </source>
</evidence>
<protein>
    <submittedName>
        <fullName evidence="2">DUF1963 domain-containing protein</fullName>
    </submittedName>
</protein>
<dbReference type="SUPFAM" id="SSF103032">
    <property type="entry name" value="Hypothetical protein YwqG"/>
    <property type="match status" value="1"/>
</dbReference>
<dbReference type="InterPro" id="IPR015315">
    <property type="entry name" value="DUF1963"/>
</dbReference>
<evidence type="ECO:0000313" key="2">
    <source>
        <dbReference type="EMBL" id="MEW9922464.1"/>
    </source>
</evidence>
<feature type="region of interest" description="Disordered" evidence="1">
    <location>
        <begin position="97"/>
        <end position="116"/>
    </location>
</feature>
<sequence length="477" mass="53826">MHQTISVILKRQVPIRFDEAHRSWLGGLPMMPRLTEWPRDGEGAPLHFIAQICCADLPKPLWNGLGPREGRLLLFVETLKLEDEAENSTVQVLHTTRLGSEREPPEDVPSVRHSMSGHFDHTASKNQDGVPKLWRKWPVDIVVQEYDTAKLEPEDCIPPIIEAEKLYDGAVSQKGINGTSFDLDRPLTWLGARYIIEGVLQELEKGNFKSGSDGLTLLLDAPDFDPLGREKEIEERALQSPDYKGGQFSSQGRYRELYDRLTAELSVERRVGWVDRAYQAFDAEISLFKAAKMELEQAEAAGIKDATARKGDVILSMKGVLWNLERFEGYKEQLQNVLAQFPEPDPEAALTQEIQEQGKLFLDWVDRLKNTAKCAIIEIEAHDPDAVITAQQWEDMAATLSESSPHFWGEGLNTLHKKSREFRFDRHVQTAAQEDLLDLYTQGKLPSGLISKDLIDDLEARAKYIEPGLPHRLGGAS</sequence>
<name>A0ABV3RVU9_9RHOB</name>
<organism evidence="2 3">
    <name type="scientific">Sulfitobacter sediminis</name>
    <dbReference type="NCBI Taxonomy" id="3234186"/>
    <lineage>
        <taxon>Bacteria</taxon>
        <taxon>Pseudomonadati</taxon>
        <taxon>Pseudomonadota</taxon>
        <taxon>Alphaproteobacteria</taxon>
        <taxon>Rhodobacterales</taxon>
        <taxon>Roseobacteraceae</taxon>
        <taxon>Sulfitobacter</taxon>
    </lineage>
</organism>
<proteinExistence type="predicted"/>
<comment type="caution">
    <text evidence="2">The sequence shown here is derived from an EMBL/GenBank/DDBJ whole genome shotgun (WGS) entry which is preliminary data.</text>
</comment>
<dbReference type="InterPro" id="IPR035948">
    <property type="entry name" value="YwqG-like_sf"/>
</dbReference>
<dbReference type="EMBL" id="JBFNXX010000064">
    <property type="protein sequence ID" value="MEW9922464.1"/>
    <property type="molecule type" value="Genomic_DNA"/>
</dbReference>
<dbReference type="RefSeq" id="WP_367880152.1">
    <property type="nucleotide sequence ID" value="NZ_JBFNXX010000064.1"/>
</dbReference>
<keyword evidence="3" id="KW-1185">Reference proteome</keyword>
<gene>
    <name evidence="2" type="ORF">AB2B41_22935</name>
</gene>